<dbReference type="Proteomes" id="UP000002704">
    <property type="component" value="Chromosome"/>
</dbReference>
<dbReference type="eggNOG" id="COG3591">
    <property type="taxonomic scope" value="Bacteria"/>
</dbReference>
<gene>
    <name evidence="1" type="ordered locus">Pfl01_3783</name>
</gene>
<evidence type="ECO:0000313" key="2">
    <source>
        <dbReference type="Proteomes" id="UP000002704"/>
    </source>
</evidence>
<sequence>MRGTLAGVETMKPPIAHQFIALMFLIALSGCTTLDGAATQDWGEGAVNLSPAEILNNAAGRYDHWQAIARVKVEGSSVCSGSLIDTRGANDDRSGPAYILTSGHCAKGDANRYVENAPASGLVTFNFFQDTQSQQKRYPIVGIEWSTLRGLDIAILRLDRTLNQLMTDGITPLKVASQPLAVDSDVLVVGAPMDGHVQRAACPQEHRADVFEAGWTWPGQFSNRCREVRPGISGSPVLNRYSNEIVAIVGTTTQGSGLSRCTRNAPCEVNKGESIKIPETNYATGAAQLNQCFTATHFNPKNPECPLGRATNFDPIFGDVYMRLVRGANGEFIPLQWKQSFTSDQPFYRVRLVKTLADCASDVGYDPVQPSHGDDSDSSTQTLRDGPGLYFLCVVGQQHNAGPGERWAGRNARIYYRWALAEPVKTPPAYSAFESAKDEFTVQPLGITPDLDVSRYQYKSGEPEMVDCQSSEGYKSVRPPLLDFKVSVGDGPKKVCLKTTDMAGNPSPISDFALPSQ</sequence>
<dbReference type="PROSITE" id="PS51257">
    <property type="entry name" value="PROKAR_LIPOPROTEIN"/>
    <property type="match status" value="1"/>
</dbReference>
<name>Q3K9N3_PSEPF</name>
<protein>
    <submittedName>
        <fullName evidence="1">Putative lipoprotein</fullName>
    </submittedName>
</protein>
<dbReference type="KEGG" id="pfo:Pfl01_3783"/>
<dbReference type="HOGENOM" id="CLU_041788_0_0_6"/>
<evidence type="ECO:0000313" key="1">
    <source>
        <dbReference type="EMBL" id="ABA75521.1"/>
    </source>
</evidence>
<dbReference type="InterPro" id="IPR043504">
    <property type="entry name" value="Peptidase_S1_PA_chymotrypsin"/>
</dbReference>
<dbReference type="InterPro" id="IPR009003">
    <property type="entry name" value="Peptidase_S1_PA"/>
</dbReference>
<dbReference type="Gene3D" id="2.40.10.10">
    <property type="entry name" value="Trypsin-like serine proteases"/>
    <property type="match status" value="2"/>
</dbReference>
<accession>Q3K9N3</accession>
<dbReference type="AlphaFoldDB" id="Q3K9N3"/>
<dbReference type="SUPFAM" id="SSF50494">
    <property type="entry name" value="Trypsin-like serine proteases"/>
    <property type="match status" value="1"/>
</dbReference>
<organism evidence="1 2">
    <name type="scientific">Pseudomonas fluorescens (strain Pf0-1)</name>
    <dbReference type="NCBI Taxonomy" id="205922"/>
    <lineage>
        <taxon>Bacteria</taxon>
        <taxon>Pseudomonadati</taxon>
        <taxon>Pseudomonadota</taxon>
        <taxon>Gammaproteobacteria</taxon>
        <taxon>Pseudomonadales</taxon>
        <taxon>Pseudomonadaceae</taxon>
        <taxon>Pseudomonas</taxon>
    </lineage>
</organism>
<keyword evidence="1" id="KW-0449">Lipoprotein</keyword>
<proteinExistence type="predicted"/>
<dbReference type="EMBL" id="CP000094">
    <property type="protein sequence ID" value="ABA75521.1"/>
    <property type="molecule type" value="Genomic_DNA"/>
</dbReference>
<reference evidence="1 2" key="1">
    <citation type="journal article" date="2009" name="Genome Biol.">
        <title>Genomic and genetic analyses of diversity and plant interactions of Pseudomonas fluorescens.</title>
        <authorList>
            <person name="Silby M.W."/>
            <person name="Cerdeno-Tarraga A.M."/>
            <person name="Vernikos G.S."/>
            <person name="Giddens S.R."/>
            <person name="Jackson R.W."/>
            <person name="Preston G.M."/>
            <person name="Zhang X.X."/>
            <person name="Moon C.D."/>
            <person name="Gehrig S.M."/>
            <person name="Godfrey S.A."/>
            <person name="Knight C.G."/>
            <person name="Malone J.G."/>
            <person name="Robinson Z."/>
            <person name="Spiers A.J."/>
            <person name="Harris S."/>
            <person name="Challis G.L."/>
            <person name="Yaxley A.M."/>
            <person name="Harris D."/>
            <person name="Seeger K."/>
            <person name="Murphy L."/>
            <person name="Rutter S."/>
            <person name="Squares R."/>
            <person name="Quail M.A."/>
            <person name="Saunders E."/>
            <person name="Mavromatis K."/>
            <person name="Brettin T.S."/>
            <person name="Bentley S.D."/>
            <person name="Hothersall J."/>
            <person name="Stephens E."/>
            <person name="Thomas C.M."/>
            <person name="Parkhill J."/>
            <person name="Levy S.B."/>
            <person name="Rainey P.B."/>
            <person name="Thomson N.R."/>
        </authorList>
    </citation>
    <scope>NUCLEOTIDE SEQUENCE [LARGE SCALE GENOMIC DNA]</scope>
    <source>
        <strain evidence="1 2">Pf0-1</strain>
    </source>
</reference>
<dbReference type="Pfam" id="PF13365">
    <property type="entry name" value="Trypsin_2"/>
    <property type="match status" value="1"/>
</dbReference>